<evidence type="ECO:0000256" key="1">
    <source>
        <dbReference type="ARBA" id="ARBA00022692"/>
    </source>
</evidence>
<dbReference type="InterPro" id="IPR027417">
    <property type="entry name" value="P-loop_NTPase"/>
</dbReference>
<evidence type="ECO:0000256" key="9">
    <source>
        <dbReference type="SAM" id="MobiDB-lite"/>
    </source>
</evidence>
<feature type="coiled-coil region" evidence="8">
    <location>
        <begin position="466"/>
        <end position="498"/>
    </location>
</feature>
<comment type="caution">
    <text evidence="11">The sequence shown here is derived from an EMBL/GenBank/DDBJ whole genome shotgun (WGS) entry which is preliminary data.</text>
</comment>
<evidence type="ECO:0000256" key="3">
    <source>
        <dbReference type="ARBA" id="ARBA00022801"/>
    </source>
</evidence>
<dbReference type="Pfam" id="PF05879">
    <property type="entry name" value="RHD3_GTPase"/>
    <property type="match status" value="1"/>
</dbReference>
<evidence type="ECO:0000313" key="11">
    <source>
        <dbReference type="EMBL" id="ORY98373.1"/>
    </source>
</evidence>
<evidence type="ECO:0000259" key="10">
    <source>
        <dbReference type="PROSITE" id="PS51715"/>
    </source>
</evidence>
<feature type="topological domain" description="Lumenal" evidence="8">
    <location>
        <begin position="709"/>
        <end position="711"/>
    </location>
</feature>
<keyword evidence="5 8" id="KW-1133">Transmembrane helix</keyword>
<dbReference type="AlphaFoldDB" id="A0A1Y2GAP3"/>
<evidence type="ECO:0000256" key="6">
    <source>
        <dbReference type="ARBA" id="ARBA00023134"/>
    </source>
</evidence>
<evidence type="ECO:0000256" key="5">
    <source>
        <dbReference type="ARBA" id="ARBA00022989"/>
    </source>
</evidence>
<dbReference type="FunCoup" id="A0A1Y2GAP3">
    <property type="interactions" value="166"/>
</dbReference>
<proteinExistence type="inferred from homology"/>
<dbReference type="Pfam" id="PF20428">
    <property type="entry name" value="Sey1_3HB"/>
    <property type="match status" value="1"/>
</dbReference>
<evidence type="ECO:0000256" key="8">
    <source>
        <dbReference type="HAMAP-Rule" id="MF_03109"/>
    </source>
</evidence>
<comment type="subcellular location">
    <subcellularLocation>
        <location evidence="8">Endoplasmic reticulum membrane</location>
        <topology evidence="8">Multi-pass membrane protein</topology>
    </subcellularLocation>
    <text evidence="8">Enriched in the cortical ER. Concentrated in punctae along the ER tubules.</text>
</comment>
<comment type="similarity">
    <text evidence="8">Belongs to the TRAFAC class dynamin-like GTPase superfamily. GB1/RHD3 GTPase family. RHD3 subfamily.</text>
</comment>
<dbReference type="CDD" id="cd01851">
    <property type="entry name" value="GBP"/>
    <property type="match status" value="1"/>
</dbReference>
<dbReference type="GO" id="GO:0003924">
    <property type="term" value="F:GTPase activity"/>
    <property type="evidence" value="ECO:0007669"/>
    <property type="project" value="UniProtKB-UniRule"/>
</dbReference>
<keyword evidence="2 8" id="KW-0547">Nucleotide-binding</keyword>
<feature type="binding site" evidence="8">
    <location>
        <begin position="77"/>
        <end position="84"/>
    </location>
    <ligand>
        <name>GTP</name>
        <dbReference type="ChEBI" id="CHEBI:37565"/>
    </ligand>
</feature>
<reference evidence="11 12" key="1">
    <citation type="submission" date="2016-07" db="EMBL/GenBank/DDBJ databases">
        <title>Pervasive Adenine N6-methylation of Active Genes in Fungi.</title>
        <authorList>
            <consortium name="DOE Joint Genome Institute"/>
            <person name="Mondo S.J."/>
            <person name="Dannebaum R.O."/>
            <person name="Kuo R.C."/>
            <person name="Labutti K."/>
            <person name="Haridas S."/>
            <person name="Kuo A."/>
            <person name="Salamov A."/>
            <person name="Ahrendt S.R."/>
            <person name="Lipzen A."/>
            <person name="Sullivan W."/>
            <person name="Andreopoulos W.B."/>
            <person name="Clum A."/>
            <person name="Lindquist E."/>
            <person name="Daum C."/>
            <person name="Ramamoorthy G.K."/>
            <person name="Gryganskyi A."/>
            <person name="Culley D."/>
            <person name="Magnuson J.K."/>
            <person name="James T.Y."/>
            <person name="O'Malley M.A."/>
            <person name="Stajich J.E."/>
            <person name="Spatafora J.W."/>
            <person name="Visel A."/>
            <person name="Grigoriev I.V."/>
        </authorList>
    </citation>
    <scope>NUCLEOTIDE SEQUENCE [LARGE SCALE GENOMIC DNA]</scope>
    <source>
        <strain evidence="11 12">NRRL 3116</strain>
    </source>
</reference>
<name>A0A1Y2GAP3_9FUNG</name>
<evidence type="ECO:0000256" key="4">
    <source>
        <dbReference type="ARBA" id="ARBA00022824"/>
    </source>
</evidence>
<dbReference type="PROSITE" id="PS51715">
    <property type="entry name" value="G_GB1_RHD3"/>
    <property type="match status" value="1"/>
</dbReference>
<keyword evidence="3 8" id="KW-0378">Hydrolase</keyword>
<dbReference type="PANTHER" id="PTHR45923:SF2">
    <property type="entry name" value="PROTEIN SEY1"/>
    <property type="match status" value="1"/>
</dbReference>
<dbReference type="InterPro" id="IPR046758">
    <property type="entry name" value="Sey1/RHD3-like_3HB"/>
</dbReference>
<dbReference type="Proteomes" id="UP000193648">
    <property type="component" value="Unassembled WGS sequence"/>
</dbReference>
<keyword evidence="7 8" id="KW-0472">Membrane</keyword>
<sequence>MAMVPDVDYLSKQRASTDFINATVTMGTPTSPEKELLPRLHLINEQKEFSDDLLTFINEKWGLKDTGFNYNLAAIFGSQSTGKSTLLNRLFGTNFDEMSESSRQQTTKGIWISKGKDMKVLIMDVEGTDGRERGEDQDFERKSALFSLATSEVLIVNMWEHQVGLYNGANMGLLKTVFEVNLQLFGGNRGKEKTLLFFVIRDHVGSTPLANLSNTLRSDLERIWGGLSKPEGLEDCKITEYFDFTFTTLPHKLLQPDMFETEVSQLRSRFSDSSDPNYVFQPQYQRRVPADGLHIYAKGIWEKIMTNKDLDLPTQQELLAQFRCDEIANVAFSAFVEAIKDFKRPIESGHLVENLGPRMKEIRDTTIKSFDKDASRYHSDVYKRKRSEVLTKANSMLESFFVGQLKNLHKKAVLLFSGQLQEALKVEGTEFAGTAAAAHKDAVGFFLTGAKAIKLDDTDWEYEEEIYQLENDLKELSATQKEKEITKMQATLEKHLKKELDEPIKLVLDQPGPGMWGRVVTIYMRAVDNTEKLLQKKAKSFDLKDEELEQLVTKLKRQGWILTTKKVHNESVDGLMIYKLINRFEERFQRDERGLPRVWKPTDDIDTPFRNARDEAIALIPLYAHIDNTDPATGTKLTLESTDDFDFDQSLIVISESRQQELANQLRRKADATFVEAKRSVVATQAKVPYWVGVALVILGWNEFMTIVTNPLYLSITMTLGVPFAALWYLNMLGTVQTVGLRVYEQAMILGKERLRETIQQPEPIKLQSGMAGNEEHDHNNDVSDAINAGSRGNGTEKHLLHHRGSARSLSLAGGWHENNQEIELNGFKDKEAL</sequence>
<protein>
    <submittedName>
        <fullName evidence="11">RHD3/Sey1</fullName>
    </submittedName>
</protein>
<feature type="topological domain" description="Cytoplasmic" evidence="8">
    <location>
        <begin position="1"/>
        <end position="687"/>
    </location>
</feature>
<dbReference type="InterPro" id="IPR008803">
    <property type="entry name" value="RHD3/Sey1"/>
</dbReference>
<feature type="topological domain" description="Cytoplasmic" evidence="8">
    <location>
        <begin position="733"/>
        <end position="834"/>
    </location>
</feature>
<feature type="region of interest" description="Disordered" evidence="9">
    <location>
        <begin position="770"/>
        <end position="804"/>
    </location>
</feature>
<keyword evidence="6 8" id="KW-0342">GTP-binding</keyword>
<accession>A0A1Y2GAP3</accession>
<dbReference type="Gene3D" id="3.40.50.300">
    <property type="entry name" value="P-loop containing nucleotide triphosphate hydrolases"/>
    <property type="match status" value="1"/>
</dbReference>
<dbReference type="SUPFAM" id="SSF52540">
    <property type="entry name" value="P-loop containing nucleoside triphosphate hydrolases"/>
    <property type="match status" value="1"/>
</dbReference>
<feature type="domain" description="GB1/RHD3-type G" evidence="10">
    <location>
        <begin position="67"/>
        <end position="284"/>
    </location>
</feature>
<dbReference type="PANTHER" id="PTHR45923">
    <property type="entry name" value="PROTEIN SEY1"/>
    <property type="match status" value="1"/>
</dbReference>
<dbReference type="STRING" id="64571.A0A1Y2GAP3"/>
<evidence type="ECO:0000256" key="7">
    <source>
        <dbReference type="ARBA" id="ARBA00023136"/>
    </source>
</evidence>
<keyword evidence="12" id="KW-1185">Reference proteome</keyword>
<evidence type="ECO:0000313" key="12">
    <source>
        <dbReference type="Proteomes" id="UP000193648"/>
    </source>
</evidence>
<gene>
    <name evidence="8" type="primary">SEY1</name>
    <name evidence="11" type="ORF">BCR41DRAFT_364235</name>
</gene>
<dbReference type="GO" id="GO:0016320">
    <property type="term" value="P:endoplasmic reticulum membrane fusion"/>
    <property type="evidence" value="ECO:0007669"/>
    <property type="project" value="TreeGrafter"/>
</dbReference>
<dbReference type="HAMAP" id="MF_03109">
    <property type="entry name" value="Sey1"/>
    <property type="match status" value="1"/>
</dbReference>
<dbReference type="GO" id="GO:0005789">
    <property type="term" value="C:endoplasmic reticulum membrane"/>
    <property type="evidence" value="ECO:0007669"/>
    <property type="project" value="UniProtKB-SubCell"/>
</dbReference>
<dbReference type="InterPro" id="IPR030386">
    <property type="entry name" value="G_GB1_RHD3_dom"/>
</dbReference>
<keyword evidence="4 8" id="KW-0256">Endoplasmic reticulum</keyword>
<keyword evidence="8" id="KW-0175">Coiled coil</keyword>
<dbReference type="FunFam" id="3.40.50.300:FF:000727">
    <property type="entry name" value="Protein SEY1 homolog"/>
    <property type="match status" value="1"/>
</dbReference>
<organism evidence="11 12">
    <name type="scientific">Lobosporangium transversale</name>
    <dbReference type="NCBI Taxonomy" id="64571"/>
    <lineage>
        <taxon>Eukaryota</taxon>
        <taxon>Fungi</taxon>
        <taxon>Fungi incertae sedis</taxon>
        <taxon>Mucoromycota</taxon>
        <taxon>Mortierellomycotina</taxon>
        <taxon>Mortierellomycetes</taxon>
        <taxon>Mortierellales</taxon>
        <taxon>Mortierellaceae</taxon>
        <taxon>Lobosporangium</taxon>
    </lineage>
</organism>
<dbReference type="OrthoDB" id="1597724at2759"/>
<dbReference type="EMBL" id="MCFF01000070">
    <property type="protein sequence ID" value="ORY98373.1"/>
    <property type="molecule type" value="Genomic_DNA"/>
</dbReference>
<evidence type="ECO:0000256" key="2">
    <source>
        <dbReference type="ARBA" id="ARBA00022741"/>
    </source>
</evidence>
<dbReference type="InParanoid" id="A0A1Y2GAP3"/>
<dbReference type="GO" id="GO:0005525">
    <property type="term" value="F:GTP binding"/>
    <property type="evidence" value="ECO:0007669"/>
    <property type="project" value="UniProtKB-UniRule"/>
</dbReference>
<keyword evidence="1 8" id="KW-0812">Transmembrane</keyword>